<dbReference type="Gene3D" id="3.40.190.170">
    <property type="entry name" value="Bacterial extracellular solute-binding protein, family 7"/>
    <property type="match status" value="1"/>
</dbReference>
<accession>A0A0J9CDK9</accession>
<feature type="chain" id="PRO_5038423599" evidence="2">
    <location>
        <begin position="21"/>
        <end position="352"/>
    </location>
</feature>
<dbReference type="InterPro" id="IPR038404">
    <property type="entry name" value="TRAP_DctP_sf"/>
</dbReference>
<organism evidence="3 4">
    <name type="scientific">[Clostridium] citroniae WAL-19142</name>
    <dbReference type="NCBI Taxonomy" id="742734"/>
    <lineage>
        <taxon>Bacteria</taxon>
        <taxon>Bacillati</taxon>
        <taxon>Bacillota</taxon>
        <taxon>Clostridia</taxon>
        <taxon>Lachnospirales</taxon>
        <taxon>Lachnospiraceae</taxon>
        <taxon>Enterocloster</taxon>
    </lineage>
</organism>
<dbReference type="GeneID" id="93165353"/>
<dbReference type="GO" id="GO:0055085">
    <property type="term" value="P:transmembrane transport"/>
    <property type="evidence" value="ECO:0007669"/>
    <property type="project" value="InterPro"/>
</dbReference>
<dbReference type="InterPro" id="IPR018389">
    <property type="entry name" value="DctP_fam"/>
</dbReference>
<keyword evidence="1 2" id="KW-0732">Signal</keyword>
<dbReference type="AlphaFoldDB" id="A0A0J9CDK9"/>
<dbReference type="PROSITE" id="PS51257">
    <property type="entry name" value="PROKAR_LIPOPROTEIN"/>
    <property type="match status" value="1"/>
</dbReference>
<dbReference type="PANTHER" id="PTHR33376:SF5">
    <property type="entry name" value="EXTRACYTOPLASMIC SOLUTE RECEPTOR PROTEIN"/>
    <property type="match status" value="1"/>
</dbReference>
<name>A0A0J9CDK9_9FIRM</name>
<sequence>MKKIMTLIAAISIASTILYGCGGKETAVPTTSGGGQNVEAAERSGETIKFTITSDSPKRAEYCQLFVDYVAEASEGKYVGEVLAASSLGSAADTAQMIQMGTLDFNLNDDMSIDGILDGKLGFAWLPGLVSDYDEADQYYNEGWIADQVAKIMEENNIIRISSFCNGFRQVGNMKREITDMSDLKGLKIRIPSVASVESFYEKCGALPVSIPGSEVLSAIQTGTVDGLDNAVFNYVNQGLTDVIKYITELNYCYSGGCFVSSPKFWNTLSDDDKDMFTECARKASAEFTEYFRNTTDELVKSGVDSGQWVVSQPSEDMKAGLQKIYEEIWEESKGKYPADIMDMIISGDYKK</sequence>
<reference evidence="3 4" key="1">
    <citation type="submission" date="2011-04" db="EMBL/GenBank/DDBJ databases">
        <title>The Genome Sequence of Clostridium citroniae WAL-19142.</title>
        <authorList>
            <consortium name="The Broad Institute Genome Sequencing Platform"/>
            <person name="Earl A."/>
            <person name="Ward D."/>
            <person name="Feldgarden M."/>
            <person name="Gevers D."/>
            <person name="Warren Y.A."/>
            <person name="Tyrrell K.L."/>
            <person name="Citron D.M."/>
            <person name="Goldstein E.J."/>
            <person name="Daigneault M."/>
            <person name="Allen-Vercoe E."/>
            <person name="Young S.K."/>
            <person name="Zeng Q."/>
            <person name="Gargeya S."/>
            <person name="Fitzgerald M."/>
            <person name="Haas B."/>
            <person name="Abouelleil A."/>
            <person name="Alvarado L."/>
            <person name="Arachchi H.M."/>
            <person name="Berlin A."/>
            <person name="Brown A."/>
            <person name="Chapman S.B."/>
            <person name="Chen Z."/>
            <person name="Dunbar C."/>
            <person name="Freedman E."/>
            <person name="Gearin G."/>
            <person name="Gellesch M."/>
            <person name="Goldberg J."/>
            <person name="Griggs A."/>
            <person name="Gujja S."/>
            <person name="Heilman E.R."/>
            <person name="Heiman D."/>
            <person name="Howarth C."/>
            <person name="Larson L."/>
            <person name="Lui A."/>
            <person name="MacDonald P.J."/>
            <person name="Mehta T."/>
            <person name="Montmayeur A."/>
            <person name="Murphy C."/>
            <person name="Neiman D."/>
            <person name="Pearson M."/>
            <person name="Priest M."/>
            <person name="Roberts A."/>
            <person name="Saif S."/>
            <person name="Shea T."/>
            <person name="Shenoy N."/>
            <person name="Sisk P."/>
            <person name="Stolte C."/>
            <person name="Sykes S."/>
            <person name="White J."/>
            <person name="Yandava C."/>
            <person name="Wortman J."/>
            <person name="Nusbaum C."/>
            <person name="Birren B."/>
        </authorList>
    </citation>
    <scope>NUCLEOTIDE SEQUENCE [LARGE SCALE GENOMIC DNA]</scope>
    <source>
        <strain evidence="3 4">WAL-19142</strain>
    </source>
</reference>
<dbReference type="EMBL" id="ADLK01000006">
    <property type="protein sequence ID" value="KMW23202.1"/>
    <property type="molecule type" value="Genomic_DNA"/>
</dbReference>
<feature type="signal peptide" evidence="2">
    <location>
        <begin position="1"/>
        <end position="20"/>
    </location>
</feature>
<dbReference type="OrthoDB" id="1861686at2"/>
<dbReference type="Proteomes" id="UP000037392">
    <property type="component" value="Unassembled WGS sequence"/>
</dbReference>
<dbReference type="NCBIfam" id="NF037995">
    <property type="entry name" value="TRAP_S1"/>
    <property type="match status" value="1"/>
</dbReference>
<evidence type="ECO:0000256" key="2">
    <source>
        <dbReference type="SAM" id="SignalP"/>
    </source>
</evidence>
<evidence type="ECO:0000313" key="3">
    <source>
        <dbReference type="EMBL" id="KMW23202.1"/>
    </source>
</evidence>
<dbReference type="PANTHER" id="PTHR33376">
    <property type="match status" value="1"/>
</dbReference>
<dbReference type="Pfam" id="PF03480">
    <property type="entry name" value="DctP"/>
    <property type="match status" value="1"/>
</dbReference>
<gene>
    <name evidence="3" type="ORF">HMPREF9470_00993</name>
</gene>
<dbReference type="CDD" id="cd13603">
    <property type="entry name" value="PBP2_TRAP_Siap_TeaA_like"/>
    <property type="match status" value="1"/>
</dbReference>
<protein>
    <submittedName>
        <fullName evidence="3">Uncharacterized protein</fullName>
    </submittedName>
</protein>
<evidence type="ECO:0000313" key="4">
    <source>
        <dbReference type="Proteomes" id="UP000037392"/>
    </source>
</evidence>
<dbReference type="RefSeq" id="WP_007867152.1">
    <property type="nucleotide sequence ID" value="NZ_KQ235876.1"/>
</dbReference>
<dbReference type="PATRIC" id="fig|742734.4.peg.1054"/>
<comment type="caution">
    <text evidence="3">The sequence shown here is derived from an EMBL/GenBank/DDBJ whole genome shotgun (WGS) entry which is preliminary data.</text>
</comment>
<evidence type="ECO:0000256" key="1">
    <source>
        <dbReference type="ARBA" id="ARBA00022729"/>
    </source>
</evidence>
<proteinExistence type="predicted"/>